<feature type="transmembrane region" description="Helical" evidence="8">
    <location>
        <begin position="211"/>
        <end position="229"/>
    </location>
</feature>
<dbReference type="FunCoup" id="A0A090M0H2">
    <property type="interactions" value="1584"/>
</dbReference>
<dbReference type="KEGG" id="ota:OT_ostta04g04940"/>
<keyword evidence="5" id="KW-0350">Heme biosynthesis</keyword>
<feature type="transmembrane region" description="Helical" evidence="8">
    <location>
        <begin position="241"/>
        <end position="262"/>
    </location>
</feature>
<dbReference type="InParanoid" id="A0A090M0H2"/>
<dbReference type="Pfam" id="PF01040">
    <property type="entry name" value="UbiA"/>
    <property type="match status" value="1"/>
</dbReference>
<dbReference type="InterPro" id="IPR006369">
    <property type="entry name" value="Protohaem_IX_farnesylTrfase"/>
</dbReference>
<dbReference type="InterPro" id="IPR044878">
    <property type="entry name" value="UbiA_sf"/>
</dbReference>
<keyword evidence="2" id="KW-0808">Transferase</keyword>
<dbReference type="GO" id="GO:0005739">
    <property type="term" value="C:mitochondrion"/>
    <property type="evidence" value="ECO:0007669"/>
    <property type="project" value="TreeGrafter"/>
</dbReference>
<evidence type="ECO:0000313" key="10">
    <source>
        <dbReference type="Proteomes" id="UP000009170"/>
    </source>
</evidence>
<feature type="transmembrane region" description="Helical" evidence="8">
    <location>
        <begin position="161"/>
        <end position="180"/>
    </location>
</feature>
<dbReference type="GO" id="GO:0006784">
    <property type="term" value="P:heme A biosynthetic process"/>
    <property type="evidence" value="ECO:0007669"/>
    <property type="project" value="TreeGrafter"/>
</dbReference>
<feature type="transmembrane region" description="Helical" evidence="8">
    <location>
        <begin position="283"/>
        <end position="309"/>
    </location>
</feature>
<dbReference type="EMBL" id="CAID01000004">
    <property type="protein sequence ID" value="CEF97745.1"/>
    <property type="molecule type" value="Genomic_DNA"/>
</dbReference>
<evidence type="ECO:0000256" key="6">
    <source>
        <dbReference type="ARBA" id="ARBA00023136"/>
    </source>
</evidence>
<feature type="transmembrane region" description="Helical" evidence="8">
    <location>
        <begin position="315"/>
        <end position="334"/>
    </location>
</feature>
<dbReference type="InterPro" id="IPR000537">
    <property type="entry name" value="UbiA_prenyltransferase"/>
</dbReference>
<evidence type="ECO:0000313" key="9">
    <source>
        <dbReference type="EMBL" id="CEF97745.1"/>
    </source>
</evidence>
<feature type="transmembrane region" description="Helical" evidence="8">
    <location>
        <begin position="186"/>
        <end position="204"/>
    </location>
</feature>
<evidence type="ECO:0000256" key="1">
    <source>
        <dbReference type="ARBA" id="ARBA00004141"/>
    </source>
</evidence>
<dbReference type="GeneID" id="9833235"/>
<dbReference type="Proteomes" id="UP000009170">
    <property type="component" value="Unassembled WGS sequence"/>
</dbReference>
<evidence type="ECO:0000256" key="3">
    <source>
        <dbReference type="ARBA" id="ARBA00022692"/>
    </source>
</evidence>
<keyword evidence="3 8" id="KW-0812">Transmembrane</keyword>
<sequence length="448" mass="47245">MSRVVIDALARSSSCAAASTSARAVTSAVSMRIGGTTLVTTHAGALARRAVSTATTTAAVTTARAFASTWTTPRSVRELLSVAYGLSKFRLSAFVTSTAACGYVLGSGSAVDPIGLAEVSFGTMLCSASANTINQIVETVPDSMMRRTAGRALPSGRCGKGFAWAFASACAISGTGILAATTNETTAALGAGNIALYAGAYTALKRAHWTNTWVGAVVGAIPPLMGWAAANDDGALDASAYVLAAALYFWQMPHFMALAYMGKEDYLNGGYRMLSHPMYDKTGRRVAGVAVRNSLALLPLGVVACAVGLTTEPFAYESVALGLPLVATAAAFYAKPSFLAARRMFFGSLLYLPAFQTLACFHRIPRENTMDAYESFRRVSVNFPWHCVPFAASGDDWSPERERLKQFRARALGPALSETSTAPFPFLPLPIPRCPHDRAYAQGSESDS</sequence>
<dbReference type="AlphaFoldDB" id="A0A090M0H2"/>
<evidence type="ECO:0000256" key="2">
    <source>
        <dbReference type="ARBA" id="ARBA00022679"/>
    </source>
</evidence>
<reference evidence="10" key="1">
    <citation type="journal article" date="2006" name="Proc. Natl. Acad. Sci. U.S.A.">
        <title>Genome analysis of the smallest free-living eukaryote Ostreococcus tauri unveils many unique features.</title>
        <authorList>
            <person name="Derelle E."/>
            <person name="Ferraz C."/>
            <person name="Rombauts S."/>
            <person name="Rouze P."/>
            <person name="Worden A.Z."/>
            <person name="Robbens S."/>
            <person name="Partensky F."/>
            <person name="Degroeve S."/>
            <person name="Echeynie S."/>
            <person name="Cooke R."/>
            <person name="Saeys Y."/>
            <person name="Wuyts J."/>
            <person name="Jabbari K."/>
            <person name="Bowler C."/>
            <person name="Panaud O."/>
            <person name="Piegu B."/>
            <person name="Ball S.G."/>
            <person name="Ral J.-P."/>
            <person name="Bouget F.-Y."/>
            <person name="Piganeau G."/>
            <person name="De Baets B."/>
            <person name="Picard A."/>
            <person name="Delseny M."/>
            <person name="Demaille J."/>
            <person name="Van de Peer Y."/>
            <person name="Moreau H."/>
        </authorList>
    </citation>
    <scope>NUCLEOTIDE SEQUENCE [LARGE SCALE GENOMIC DNA]</scope>
    <source>
        <strain evidence="10">OTTH 0595 / CCAP 157/2 / RCC745</strain>
    </source>
</reference>
<proteinExistence type="predicted"/>
<organism evidence="9 10">
    <name type="scientific">Ostreococcus tauri</name>
    <name type="common">Marine green alga</name>
    <dbReference type="NCBI Taxonomy" id="70448"/>
    <lineage>
        <taxon>Eukaryota</taxon>
        <taxon>Viridiplantae</taxon>
        <taxon>Chlorophyta</taxon>
        <taxon>Mamiellophyceae</taxon>
        <taxon>Mamiellales</taxon>
        <taxon>Bathycoccaceae</taxon>
        <taxon>Ostreococcus</taxon>
    </lineage>
</organism>
<dbReference type="OrthoDB" id="5211at2759"/>
<accession>A0A090M0H2</accession>
<protein>
    <recommendedName>
        <fullName evidence="7">Heme O synthase</fullName>
    </recommendedName>
</protein>
<dbReference type="NCBIfam" id="TIGR01473">
    <property type="entry name" value="cyoE_ctaB"/>
    <property type="match status" value="1"/>
</dbReference>
<dbReference type="CDD" id="cd13957">
    <property type="entry name" value="PT_UbiA_Cox10"/>
    <property type="match status" value="1"/>
</dbReference>
<dbReference type="GO" id="GO:0008495">
    <property type="term" value="F:protoheme IX farnesyltransferase activity"/>
    <property type="evidence" value="ECO:0007669"/>
    <property type="project" value="InterPro"/>
</dbReference>
<dbReference type="GO" id="GO:0016020">
    <property type="term" value="C:membrane"/>
    <property type="evidence" value="ECO:0007669"/>
    <property type="project" value="UniProtKB-SubCell"/>
</dbReference>
<dbReference type="RefSeq" id="XP_022838863.1">
    <property type="nucleotide sequence ID" value="XM_022984612.1"/>
</dbReference>
<comment type="subcellular location">
    <subcellularLocation>
        <location evidence="1">Membrane</location>
        <topology evidence="1">Multi-pass membrane protein</topology>
    </subcellularLocation>
</comment>
<reference evidence="9 10" key="2">
    <citation type="journal article" date="2014" name="BMC Genomics">
        <title>An improved genome of the model marine alga Ostreococcus tauri unfolds by assessing Illumina de novo assemblies.</title>
        <authorList>
            <person name="Blanc-Mathieu R."/>
            <person name="Verhelst B."/>
            <person name="Derelle E."/>
            <person name="Rombauts S."/>
            <person name="Bouget F.Y."/>
            <person name="Carre I."/>
            <person name="Chateau A."/>
            <person name="Eyre-Walker A."/>
            <person name="Grimsley N."/>
            <person name="Moreau H."/>
            <person name="Piegu B."/>
            <person name="Rivals E."/>
            <person name="Schackwitz W."/>
            <person name="Van de Peer Y."/>
            <person name="Piganeau G."/>
        </authorList>
    </citation>
    <scope>NUCLEOTIDE SEQUENCE [LARGE SCALE GENOMIC DNA]</scope>
    <source>
        <strain evidence="10">OTTH 0595 / CCAP 157/2 / RCC745</strain>
    </source>
</reference>
<evidence type="ECO:0000256" key="5">
    <source>
        <dbReference type="ARBA" id="ARBA00023133"/>
    </source>
</evidence>
<gene>
    <name evidence="9" type="ORF">OT_ostta04g04940</name>
</gene>
<keyword evidence="6 8" id="KW-0472">Membrane</keyword>
<keyword evidence="10" id="KW-1185">Reference proteome</keyword>
<evidence type="ECO:0000256" key="8">
    <source>
        <dbReference type="SAM" id="Phobius"/>
    </source>
</evidence>
<dbReference type="STRING" id="70448.A0A090M0H2"/>
<name>A0A090M0H2_OSTTA</name>
<keyword evidence="4 8" id="KW-1133">Transmembrane helix</keyword>
<evidence type="ECO:0000256" key="4">
    <source>
        <dbReference type="ARBA" id="ARBA00022989"/>
    </source>
</evidence>
<dbReference type="PANTHER" id="PTHR43448">
    <property type="entry name" value="PROTOHEME IX FARNESYLTRANSFERASE, MITOCHONDRIAL"/>
    <property type="match status" value="1"/>
</dbReference>
<evidence type="ECO:0000256" key="7">
    <source>
        <dbReference type="ARBA" id="ARBA00030253"/>
    </source>
</evidence>
<dbReference type="Gene3D" id="1.10.357.140">
    <property type="entry name" value="UbiA prenyltransferase"/>
    <property type="match status" value="1"/>
</dbReference>
<dbReference type="PANTHER" id="PTHR43448:SF2">
    <property type="entry name" value="PROTOHEME IX FARNESYLTRANSFERASE, MITOCHONDRIAL"/>
    <property type="match status" value="1"/>
</dbReference>
<dbReference type="FunFam" id="1.10.357.140:FF:000006">
    <property type="entry name" value="Protoheme IX farnesyltransferase, mitochondrial"/>
    <property type="match status" value="1"/>
</dbReference>
<comment type="caution">
    <text evidence="9">The sequence shown here is derived from an EMBL/GenBank/DDBJ whole genome shotgun (WGS) entry which is preliminary data.</text>
</comment>